<keyword evidence="4" id="KW-0963">Cytoplasm</keyword>
<dbReference type="InterPro" id="IPR018316">
    <property type="entry name" value="Tubulin/FtsZ_2-layer-sand-dom"/>
</dbReference>
<comment type="subcellular location">
    <subcellularLocation>
        <location evidence="4">Cytoplasm</location>
    </subcellularLocation>
    <text evidence="4">Assembles at midcell at the inner surface of the cytoplasmic membrane.</text>
</comment>
<dbReference type="GO" id="GO:0005525">
    <property type="term" value="F:GTP binding"/>
    <property type="evidence" value="ECO:0007669"/>
    <property type="project" value="UniProtKB-UniRule"/>
</dbReference>
<comment type="caution">
    <text evidence="9">The sequence shown here is derived from an EMBL/GenBank/DDBJ whole genome shotgun (WGS) entry which is preliminary data.</text>
</comment>
<dbReference type="PRINTS" id="PR00423">
    <property type="entry name" value="CELLDVISFTSZ"/>
</dbReference>
<evidence type="ECO:0000259" key="8">
    <source>
        <dbReference type="SMART" id="SM00865"/>
    </source>
</evidence>
<dbReference type="Pfam" id="PF12327">
    <property type="entry name" value="FtsZ_C"/>
    <property type="match status" value="1"/>
</dbReference>
<dbReference type="HAMAP" id="MF_00909">
    <property type="entry name" value="FtsZ"/>
    <property type="match status" value="1"/>
</dbReference>
<dbReference type="NCBIfam" id="TIGR00065">
    <property type="entry name" value="ftsZ"/>
    <property type="match status" value="1"/>
</dbReference>
<feature type="domain" description="Tubulin/FtsZ 2-layer sandwich" evidence="8">
    <location>
        <begin position="216"/>
        <end position="334"/>
    </location>
</feature>
<evidence type="ECO:0000256" key="5">
    <source>
        <dbReference type="NCBIfam" id="TIGR00065"/>
    </source>
</evidence>
<dbReference type="InterPro" id="IPR003008">
    <property type="entry name" value="Tubulin_FtsZ_GTPase"/>
</dbReference>
<sequence length="427" mass="45980">MLYEVMEDKVNNEVVDAGTPAIIKVIGAGGGGSNAVNRMMSSNMRYVDFIVANTDLQALRHSNAPLKLPIGTKITKGLGSGGDPEIGEQAAIEDREIIANAIKDADMLFITAGMGGGTGTGSAPIIAEIAKEQGILTVAVVTKPFAFEGRKRMSLAEEGIKKLRESVDTVITIPNQHLLNMVDPSTPVVEAFKKADDVLRQAVQGISDLIYQHGEINVDLADVKAVMKAQGNAHMGVGIGEGQNRAVDAATNALNNPLLEEARVEGAKNLLVNICGSEKLTMHELSEIMDIINAGADPDVATFFGATIDPSVENKVVVTLIATGFRSNDKFPIDDAASNRKPVRDNAENLVFTDDSFMTSREWTKVNKTTPPTLSGLGLRNRSETSSEKHYEDIYVAERKPSFNSIVPPMESDLETPAYYRNQNVLR</sequence>
<dbReference type="SMART" id="SM00865">
    <property type="entry name" value="Tubulin_C"/>
    <property type="match status" value="1"/>
</dbReference>
<dbReference type="GO" id="GO:0032153">
    <property type="term" value="C:cell division site"/>
    <property type="evidence" value="ECO:0007669"/>
    <property type="project" value="UniProtKB-UniRule"/>
</dbReference>
<feature type="domain" description="Tubulin/FtsZ GTPase" evidence="7">
    <location>
        <begin position="22"/>
        <end position="214"/>
    </location>
</feature>
<evidence type="ECO:0000256" key="6">
    <source>
        <dbReference type="RuleBase" id="RU000631"/>
    </source>
</evidence>
<feature type="binding site" evidence="4">
    <location>
        <position position="152"/>
    </location>
    <ligand>
        <name>GTP</name>
        <dbReference type="ChEBI" id="CHEBI:37565"/>
    </ligand>
</feature>
<dbReference type="GO" id="GO:0000917">
    <property type="term" value="P:division septum assembly"/>
    <property type="evidence" value="ECO:0007669"/>
    <property type="project" value="UniProtKB-KW"/>
</dbReference>
<protein>
    <recommendedName>
        <fullName evidence="4 5">Cell division protein FtsZ</fullName>
    </recommendedName>
</protein>
<reference evidence="9" key="1">
    <citation type="submission" date="2012-01" db="EMBL/GenBank/DDBJ databases">
        <title>The Genome Sequence of Treponema denticola H-22.</title>
        <authorList>
            <consortium name="The Broad Institute Genome Sequencing Platform"/>
            <person name="Earl A."/>
            <person name="Ward D."/>
            <person name="Feldgarden M."/>
            <person name="Gevers D."/>
            <person name="Blanton J.M."/>
            <person name="Fenno C.J."/>
            <person name="Baranova O.V."/>
            <person name="Mathney J."/>
            <person name="Dewhirst F.E."/>
            <person name="Izard J."/>
            <person name="Young S.K."/>
            <person name="Zeng Q."/>
            <person name="Gargeya S."/>
            <person name="Fitzgerald M."/>
            <person name="Haas B."/>
            <person name="Abouelleil A."/>
            <person name="Alvarado L."/>
            <person name="Arachchi H.M."/>
            <person name="Berlin A."/>
            <person name="Chapman S.B."/>
            <person name="Gearin G."/>
            <person name="Goldberg J."/>
            <person name="Griggs A."/>
            <person name="Gujja S."/>
            <person name="Hansen M."/>
            <person name="Heiman D."/>
            <person name="Howarth C."/>
            <person name="Larimer J."/>
            <person name="Lui A."/>
            <person name="MacDonald P.J.P."/>
            <person name="McCowen C."/>
            <person name="Montmayeur A."/>
            <person name="Murphy C."/>
            <person name="Neiman D."/>
            <person name="Pearson M."/>
            <person name="Priest M."/>
            <person name="Roberts A."/>
            <person name="Saif S."/>
            <person name="Shea T."/>
            <person name="Sisk P."/>
            <person name="Stolte C."/>
            <person name="Sykes S."/>
            <person name="Wortman J."/>
            <person name="Nusbaum C."/>
            <person name="Birren B."/>
        </authorList>
    </citation>
    <scope>NUCLEOTIDE SEQUENCE [LARGE SCALE GENOMIC DNA]</scope>
    <source>
        <strain evidence="9">H-22</strain>
    </source>
</reference>
<dbReference type="FunFam" id="3.40.50.1440:FF:000001">
    <property type="entry name" value="Cell division protein FtsZ"/>
    <property type="match status" value="1"/>
</dbReference>
<evidence type="ECO:0000256" key="1">
    <source>
        <dbReference type="ARBA" id="ARBA00009690"/>
    </source>
</evidence>
<dbReference type="PANTHER" id="PTHR30314">
    <property type="entry name" value="CELL DIVISION PROTEIN FTSZ-RELATED"/>
    <property type="match status" value="1"/>
</dbReference>
<proteinExistence type="inferred from homology"/>
<dbReference type="Proteomes" id="UP000011705">
    <property type="component" value="Chromosome"/>
</dbReference>
<evidence type="ECO:0000256" key="2">
    <source>
        <dbReference type="ARBA" id="ARBA00022741"/>
    </source>
</evidence>
<evidence type="ECO:0000259" key="7">
    <source>
        <dbReference type="SMART" id="SM00864"/>
    </source>
</evidence>
<keyword evidence="2 4" id="KW-0547">Nucleotide-binding</keyword>
<dbReference type="Pfam" id="PF00091">
    <property type="entry name" value="Tubulin"/>
    <property type="match status" value="1"/>
</dbReference>
<dbReference type="InterPro" id="IPR037103">
    <property type="entry name" value="Tubulin/FtsZ-like_C"/>
</dbReference>
<dbReference type="PROSITE" id="PS01134">
    <property type="entry name" value="FTSZ_1"/>
    <property type="match status" value="1"/>
</dbReference>
<dbReference type="PROSITE" id="PS01135">
    <property type="entry name" value="FTSZ_2"/>
    <property type="match status" value="1"/>
</dbReference>
<accession>A0A0E2EJS6</accession>
<dbReference type="InterPro" id="IPR045061">
    <property type="entry name" value="FtsZ/CetZ"/>
</dbReference>
<feature type="binding site" evidence="4">
    <location>
        <begin position="30"/>
        <end position="34"/>
    </location>
    <ligand>
        <name>GTP</name>
        <dbReference type="ChEBI" id="CHEBI:37565"/>
    </ligand>
</feature>
<keyword evidence="3 4" id="KW-0342">GTP-binding</keyword>
<feature type="binding site" evidence="4">
    <location>
        <begin position="117"/>
        <end position="119"/>
    </location>
    <ligand>
        <name>GTP</name>
        <dbReference type="ChEBI" id="CHEBI:37565"/>
    </ligand>
</feature>
<dbReference type="InterPro" id="IPR020805">
    <property type="entry name" value="Cell_div_FtsZ_CS"/>
</dbReference>
<dbReference type="InterPro" id="IPR024757">
    <property type="entry name" value="FtsZ_C"/>
</dbReference>
<dbReference type="RefSeq" id="WP_002671678.1">
    <property type="nucleotide sequence ID" value="NZ_CM001795.1"/>
</dbReference>
<dbReference type="SUPFAM" id="SSF55307">
    <property type="entry name" value="Tubulin C-terminal domain-like"/>
    <property type="match status" value="1"/>
</dbReference>
<dbReference type="GO" id="GO:0043093">
    <property type="term" value="P:FtsZ-dependent cytokinesis"/>
    <property type="evidence" value="ECO:0007669"/>
    <property type="project" value="UniProtKB-UniRule"/>
</dbReference>
<dbReference type="Gene3D" id="3.40.50.1440">
    <property type="entry name" value="Tubulin/FtsZ, GTPase domain"/>
    <property type="match status" value="1"/>
</dbReference>
<name>A0A0E2EJS6_TREDN</name>
<keyword evidence="4 6" id="KW-0132">Cell division</keyword>
<keyword evidence="4 6" id="KW-0131">Cell cycle</keyword>
<organism evidence="9">
    <name type="scientific">Treponema denticola H-22</name>
    <dbReference type="NCBI Taxonomy" id="999432"/>
    <lineage>
        <taxon>Bacteria</taxon>
        <taxon>Pseudomonadati</taxon>
        <taxon>Spirochaetota</taxon>
        <taxon>Spirochaetia</taxon>
        <taxon>Spirochaetales</taxon>
        <taxon>Treponemataceae</taxon>
        <taxon>Treponema</taxon>
    </lineage>
</organism>
<dbReference type="GO" id="GO:0005737">
    <property type="term" value="C:cytoplasm"/>
    <property type="evidence" value="ECO:0007669"/>
    <property type="project" value="UniProtKB-SubCell"/>
</dbReference>
<evidence type="ECO:0000313" key="9">
    <source>
        <dbReference type="EMBL" id="EMB35818.1"/>
    </source>
</evidence>
<dbReference type="CDD" id="cd02201">
    <property type="entry name" value="FtsZ_type1"/>
    <property type="match status" value="1"/>
</dbReference>
<feature type="binding site" evidence="4">
    <location>
        <position position="196"/>
    </location>
    <ligand>
        <name>GTP</name>
        <dbReference type="ChEBI" id="CHEBI:37565"/>
    </ligand>
</feature>
<dbReference type="GO" id="GO:0003924">
    <property type="term" value="F:GTPase activity"/>
    <property type="evidence" value="ECO:0007669"/>
    <property type="project" value="UniProtKB-UniRule"/>
</dbReference>
<dbReference type="InterPro" id="IPR008280">
    <property type="entry name" value="Tub_FtsZ_C"/>
</dbReference>
<dbReference type="GO" id="GO:0051258">
    <property type="term" value="P:protein polymerization"/>
    <property type="evidence" value="ECO:0007669"/>
    <property type="project" value="UniProtKB-UniRule"/>
</dbReference>
<evidence type="ECO:0000256" key="3">
    <source>
        <dbReference type="ARBA" id="ARBA00023134"/>
    </source>
</evidence>
<keyword evidence="4 6" id="KW-0717">Septation</keyword>
<comment type="similarity">
    <text evidence="1 4 6">Belongs to the FtsZ family.</text>
</comment>
<comment type="subunit">
    <text evidence="4">Homodimer. Polymerizes to form a dynamic ring structure in a strictly GTP-dependent manner. Interacts directly with several other division proteins.</text>
</comment>
<dbReference type="HOGENOM" id="CLU_024865_0_1_12"/>
<dbReference type="InterPro" id="IPR000158">
    <property type="entry name" value="Cell_div_FtsZ"/>
</dbReference>
<dbReference type="InterPro" id="IPR036525">
    <property type="entry name" value="Tubulin/FtsZ_GTPase_sf"/>
</dbReference>
<feature type="binding site" evidence="4">
    <location>
        <position position="148"/>
    </location>
    <ligand>
        <name>GTP</name>
        <dbReference type="ChEBI" id="CHEBI:37565"/>
    </ligand>
</feature>
<evidence type="ECO:0000256" key="4">
    <source>
        <dbReference type="HAMAP-Rule" id="MF_00909"/>
    </source>
</evidence>
<dbReference type="Gene3D" id="3.30.1330.20">
    <property type="entry name" value="Tubulin/FtsZ, C-terminal domain"/>
    <property type="match status" value="1"/>
</dbReference>
<dbReference type="AlphaFoldDB" id="A0A0E2EJS6"/>
<dbReference type="PANTHER" id="PTHR30314:SF3">
    <property type="entry name" value="MITOCHONDRIAL DIVISION PROTEIN FSZA"/>
    <property type="match status" value="1"/>
</dbReference>
<comment type="function">
    <text evidence="4 6">Essential cell division protein that forms a contractile ring structure (Z ring) at the future cell division site. The regulation of the ring assembly controls the timing and the location of cell division. One of the functions of the FtsZ ring is to recruit other cell division proteins to the septum to produce a new cell wall between the dividing cells. Binds GTP and shows GTPase activity.</text>
</comment>
<gene>
    <name evidence="4" type="primary">ftsZ</name>
    <name evidence="9" type="ORF">HMPREF9726_00010</name>
</gene>
<dbReference type="EMBL" id="AGDV01000001">
    <property type="protein sequence ID" value="EMB35818.1"/>
    <property type="molecule type" value="Genomic_DNA"/>
</dbReference>
<dbReference type="SMART" id="SM00864">
    <property type="entry name" value="Tubulin"/>
    <property type="match status" value="1"/>
</dbReference>
<dbReference type="PATRIC" id="fig|999432.5.peg.10"/>
<dbReference type="SUPFAM" id="SSF52490">
    <property type="entry name" value="Tubulin nucleotide-binding domain-like"/>
    <property type="match status" value="1"/>
</dbReference>